<keyword evidence="2" id="KW-1185">Reference proteome</keyword>
<evidence type="ECO:0000313" key="2">
    <source>
        <dbReference type="Proteomes" id="UP001201701"/>
    </source>
</evidence>
<gene>
    <name evidence="1" type="ORF">L4923_03610</name>
</gene>
<evidence type="ECO:0000313" key="1">
    <source>
        <dbReference type="EMBL" id="MCG7504099.1"/>
    </source>
</evidence>
<proteinExistence type="predicted"/>
<name>A0ABS9Q9K9_9HYPH</name>
<reference evidence="1 2" key="1">
    <citation type="submission" date="2022-02" db="EMBL/GenBank/DDBJ databases">
        <title>Draft genome sequence of Mezorhizobium retamae strain IRAMC:0171 isolated from Retama raetam nodules.</title>
        <authorList>
            <person name="Bengaied R."/>
            <person name="Sbissi I."/>
            <person name="Huber K."/>
            <person name="Ghodbane F."/>
            <person name="Nouioui I."/>
            <person name="Tarhouni M."/>
            <person name="Gtari M."/>
        </authorList>
    </citation>
    <scope>NUCLEOTIDE SEQUENCE [LARGE SCALE GENOMIC DNA]</scope>
    <source>
        <strain evidence="1 2">IRAMC:0171</strain>
    </source>
</reference>
<comment type="caution">
    <text evidence="1">The sequence shown here is derived from an EMBL/GenBank/DDBJ whole genome shotgun (WGS) entry which is preliminary data.</text>
</comment>
<accession>A0ABS9Q9K9</accession>
<sequence>MYVAPEQSLVGVFFGRNERLGAVDTMRRLEPFRAAIEDRLRLKPEQSAQGFGVNAIWRVNCFADDNWPAMADWLVTEASRFERAVTEVLNPGT</sequence>
<dbReference type="RefSeq" id="WP_239362124.1">
    <property type="nucleotide sequence ID" value="NZ_JAKREW010000002.1"/>
</dbReference>
<protein>
    <submittedName>
        <fullName evidence="1">Uncharacterized protein</fullName>
    </submittedName>
</protein>
<organism evidence="1 2">
    <name type="scientific">Mesorhizobium retamae</name>
    <dbReference type="NCBI Taxonomy" id="2912854"/>
    <lineage>
        <taxon>Bacteria</taxon>
        <taxon>Pseudomonadati</taxon>
        <taxon>Pseudomonadota</taxon>
        <taxon>Alphaproteobacteria</taxon>
        <taxon>Hyphomicrobiales</taxon>
        <taxon>Phyllobacteriaceae</taxon>
        <taxon>Mesorhizobium</taxon>
    </lineage>
</organism>
<dbReference type="Proteomes" id="UP001201701">
    <property type="component" value="Unassembled WGS sequence"/>
</dbReference>
<dbReference type="EMBL" id="JAKREW010000002">
    <property type="protein sequence ID" value="MCG7504099.1"/>
    <property type="molecule type" value="Genomic_DNA"/>
</dbReference>